<keyword evidence="1" id="KW-1133">Transmembrane helix</keyword>
<dbReference type="PANTHER" id="PTHR16560:SF2">
    <property type="entry name" value="ALPHA-2-MACROGLOBULIN RECEPTOR-ASSOCIATED PROTEIN"/>
    <property type="match status" value="1"/>
</dbReference>
<dbReference type="InterPro" id="IPR009066">
    <property type="entry name" value="MG_RAP_rcpt_1"/>
</dbReference>
<protein>
    <submittedName>
        <fullName evidence="4">Alpha-2-macroglobulin receptor-associated protein</fullName>
    </submittedName>
</protein>
<dbReference type="CDD" id="cd14806">
    <property type="entry name" value="RAP_D1"/>
    <property type="match status" value="1"/>
</dbReference>
<keyword evidence="4" id="KW-0675">Receptor</keyword>
<feature type="transmembrane region" description="Helical" evidence="1">
    <location>
        <begin position="24"/>
        <end position="42"/>
    </location>
</feature>
<dbReference type="GO" id="GO:0050750">
    <property type="term" value="F:low-density lipoprotein particle receptor binding"/>
    <property type="evidence" value="ECO:0007669"/>
    <property type="project" value="InterPro"/>
</dbReference>
<dbReference type="Gene3D" id="1.20.81.10">
    <property type="entry name" value="RAP domain"/>
    <property type="match status" value="3"/>
</dbReference>
<dbReference type="GO" id="GO:0048019">
    <property type="term" value="F:receptor antagonist activity"/>
    <property type="evidence" value="ECO:0007669"/>
    <property type="project" value="InterPro"/>
</dbReference>
<dbReference type="InterPro" id="IPR038003">
    <property type="entry name" value="A2-macroglobuin_RAP"/>
</dbReference>
<keyword evidence="1" id="KW-0472">Membrane</keyword>
<dbReference type="EMBL" id="HBUF01138575">
    <property type="protein sequence ID" value="CAG6645792.1"/>
    <property type="molecule type" value="Transcribed_RNA"/>
</dbReference>
<dbReference type="InterPro" id="IPR010483">
    <property type="entry name" value="Alpha_2_MRAP_C"/>
</dbReference>
<dbReference type="EMBL" id="HBUF01138573">
    <property type="protein sequence ID" value="CAG6645790.1"/>
    <property type="molecule type" value="Transcribed_RNA"/>
</dbReference>
<evidence type="ECO:0000313" key="4">
    <source>
        <dbReference type="EMBL" id="CAG6690854.1"/>
    </source>
</evidence>
<dbReference type="EMBL" id="HBUF01358711">
    <property type="protein sequence ID" value="CAG6719378.1"/>
    <property type="molecule type" value="Transcribed_RNA"/>
</dbReference>
<evidence type="ECO:0000259" key="2">
    <source>
        <dbReference type="Pfam" id="PF06400"/>
    </source>
</evidence>
<reference evidence="4" key="1">
    <citation type="submission" date="2021-05" db="EMBL/GenBank/DDBJ databases">
        <authorList>
            <person name="Alioto T."/>
            <person name="Alioto T."/>
            <person name="Gomez Garrido J."/>
        </authorList>
    </citation>
    <scope>NUCLEOTIDE SEQUENCE</scope>
</reference>
<sequence length="379" mass="44498">MVTLYTYFISANCFDLRQITMFSINPYFVPITLLLVLACVLCENKYSKEANTNFKSQFDVEPNVQLRHLDKPFRMGKLNLLWKKAQVRLSEPKLKSIYNELKIHDKEEITYKKVKSDGLDADGQKEGSMRKRLVGIMSTYGLLEHFEDIQGEVIKLEKDANSPDFKPKAVFKDKKLNKLWEKAEHSGFTSIELQALKEEFSHHQDKVDQYYSLLDEVEAKPDDSLNSIDHKLEKFNTLEGLDTFESNQNEHFKKADILRQAHQEIKDGYDRLHRISLSGPESREFVEPRVQVLWSMAQKGNFSNNELESMRVELHHYEKRLLKLRHLQAEAALDTNDIRKVTGEKIENDMNEVIKKQQRKVEKYHQHLESKITKQHMEL</sequence>
<dbReference type="EMBL" id="HBUF01358710">
    <property type="protein sequence ID" value="CAG6719377.1"/>
    <property type="molecule type" value="Transcribed_RNA"/>
</dbReference>
<dbReference type="EMBL" id="HBUF01358712">
    <property type="protein sequence ID" value="CAG6719379.1"/>
    <property type="molecule type" value="Transcribed_RNA"/>
</dbReference>
<evidence type="ECO:0000259" key="3">
    <source>
        <dbReference type="Pfam" id="PF06401"/>
    </source>
</evidence>
<dbReference type="PANTHER" id="PTHR16560">
    <property type="entry name" value="ALPHA-2-MACROGLOBULIN RECEPTOR-ASSOCIATED PROTEIN"/>
    <property type="match status" value="1"/>
</dbReference>
<dbReference type="Pfam" id="PF06401">
    <property type="entry name" value="Alpha-2-MRAP_C"/>
    <property type="match status" value="1"/>
</dbReference>
<accession>A0A8D8TQ76</accession>
<dbReference type="EMBL" id="HBUF01299936">
    <property type="protein sequence ID" value="CAG6690854.1"/>
    <property type="molecule type" value="Transcribed_RNA"/>
</dbReference>
<dbReference type="GO" id="GO:0005783">
    <property type="term" value="C:endoplasmic reticulum"/>
    <property type="evidence" value="ECO:0007669"/>
    <property type="project" value="InterPro"/>
</dbReference>
<dbReference type="SUPFAM" id="SSF47045">
    <property type="entry name" value="RAP domain-like"/>
    <property type="match status" value="3"/>
</dbReference>
<dbReference type="GO" id="GO:0048259">
    <property type="term" value="P:regulation of receptor-mediated endocytosis"/>
    <property type="evidence" value="ECO:0007669"/>
    <property type="project" value="TreeGrafter"/>
</dbReference>
<dbReference type="EMBL" id="HBUF01358713">
    <property type="protein sequence ID" value="CAG6719380.1"/>
    <property type="molecule type" value="Transcribed_RNA"/>
</dbReference>
<evidence type="ECO:0000256" key="1">
    <source>
        <dbReference type="SAM" id="Phobius"/>
    </source>
</evidence>
<proteinExistence type="predicted"/>
<dbReference type="AlphaFoldDB" id="A0A8D8TQ76"/>
<feature type="domain" description="Alpha-2-macroglobulin receptor-associated protein" evidence="2">
    <location>
        <begin position="35"/>
        <end position="150"/>
    </location>
</feature>
<feature type="domain" description="Alpha-2-macroglobulin RAP C-terminal" evidence="3">
    <location>
        <begin position="170"/>
        <end position="379"/>
    </location>
</feature>
<dbReference type="GO" id="GO:0008201">
    <property type="term" value="F:heparin binding"/>
    <property type="evidence" value="ECO:0007669"/>
    <property type="project" value="InterPro"/>
</dbReference>
<dbReference type="InterPro" id="IPR037999">
    <property type="entry name" value="RAP_D3"/>
</dbReference>
<name>A0A8D8TQ76_9HEMI</name>
<organism evidence="4">
    <name type="scientific">Cacopsylla melanoneura</name>
    <dbReference type="NCBI Taxonomy" id="428564"/>
    <lineage>
        <taxon>Eukaryota</taxon>
        <taxon>Metazoa</taxon>
        <taxon>Ecdysozoa</taxon>
        <taxon>Arthropoda</taxon>
        <taxon>Hexapoda</taxon>
        <taxon>Insecta</taxon>
        <taxon>Pterygota</taxon>
        <taxon>Neoptera</taxon>
        <taxon>Paraneoptera</taxon>
        <taxon>Hemiptera</taxon>
        <taxon>Sternorrhyncha</taxon>
        <taxon>Psylloidea</taxon>
        <taxon>Psyllidae</taxon>
        <taxon>Psyllinae</taxon>
        <taxon>Cacopsylla</taxon>
    </lineage>
</organism>
<dbReference type="CDD" id="cd14808">
    <property type="entry name" value="RAP_D3"/>
    <property type="match status" value="1"/>
</dbReference>
<keyword evidence="1" id="KW-0812">Transmembrane</keyword>
<dbReference type="Pfam" id="PF06400">
    <property type="entry name" value="Alpha-2-MRAP_N"/>
    <property type="match status" value="1"/>
</dbReference>
<dbReference type="InterPro" id="IPR036744">
    <property type="entry name" value="RAP_sf"/>
</dbReference>